<dbReference type="EMBL" id="RWGY01000287">
    <property type="protein sequence ID" value="TVU02726.1"/>
    <property type="molecule type" value="Genomic_DNA"/>
</dbReference>
<comment type="similarity">
    <text evidence="1">Belongs to the cytochrome P450 family.</text>
</comment>
<accession>A0A5J9SUR4</accession>
<evidence type="ECO:0000256" key="1">
    <source>
        <dbReference type="ARBA" id="ARBA00010617"/>
    </source>
</evidence>
<feature type="region of interest" description="Disordered" evidence="4">
    <location>
        <begin position="1"/>
        <end position="36"/>
    </location>
</feature>
<evidence type="ECO:0000256" key="3">
    <source>
        <dbReference type="ARBA" id="ARBA00023004"/>
    </source>
</evidence>
<dbReference type="Proteomes" id="UP000324897">
    <property type="component" value="Unassembled WGS sequence"/>
</dbReference>
<dbReference type="InterPro" id="IPR001128">
    <property type="entry name" value="Cyt_P450"/>
</dbReference>
<evidence type="ECO:0000256" key="2">
    <source>
        <dbReference type="ARBA" id="ARBA00022723"/>
    </source>
</evidence>
<sequence length="254" mass="27349">MGFRGHSHGGGCYPRDPPPLVPCRRPNSAPRGSSAQLPPSPWALPLIGHLHHLASCHGPPMLLRLGRLPVIVASSADATHEVMRTRDLDFTTRPLTGMACLGIREGPDGIIFGPYGDVWRQVRKICTVELLSPRRVQCFRPVREEEAGRLLRAVASAQPDQAVNSSELLAVYAADSSPLMSNARGCSSDAGALRRHNSRSSPSRRCWSSSCSILEYPSVSRVMREASFSSAAVPIPAGCGPLNDDVDVVLNIES</sequence>
<evidence type="ECO:0000256" key="4">
    <source>
        <dbReference type="SAM" id="MobiDB-lite"/>
    </source>
</evidence>
<dbReference type="GO" id="GO:0004497">
    <property type="term" value="F:monooxygenase activity"/>
    <property type="evidence" value="ECO:0007669"/>
    <property type="project" value="InterPro"/>
</dbReference>
<feature type="non-terminal residue" evidence="5">
    <location>
        <position position="1"/>
    </location>
</feature>
<keyword evidence="6" id="KW-1185">Reference proteome</keyword>
<evidence type="ECO:0008006" key="7">
    <source>
        <dbReference type="Google" id="ProtNLM"/>
    </source>
</evidence>
<dbReference type="GO" id="GO:0020037">
    <property type="term" value="F:heme binding"/>
    <property type="evidence" value="ECO:0007669"/>
    <property type="project" value="InterPro"/>
</dbReference>
<dbReference type="OrthoDB" id="693165at2759"/>
<keyword evidence="3" id="KW-0408">Iron</keyword>
<dbReference type="GO" id="GO:0016705">
    <property type="term" value="F:oxidoreductase activity, acting on paired donors, with incorporation or reduction of molecular oxygen"/>
    <property type="evidence" value="ECO:0007669"/>
    <property type="project" value="InterPro"/>
</dbReference>
<name>A0A5J9SUR4_9POAL</name>
<gene>
    <name evidence="5" type="ORF">EJB05_51758</name>
</gene>
<dbReference type="SUPFAM" id="SSF48264">
    <property type="entry name" value="Cytochrome P450"/>
    <property type="match status" value="1"/>
</dbReference>
<comment type="caution">
    <text evidence="5">The sequence shown here is derived from an EMBL/GenBank/DDBJ whole genome shotgun (WGS) entry which is preliminary data.</text>
</comment>
<dbReference type="PANTHER" id="PTHR47955:SF21">
    <property type="entry name" value="OS06G0642300 PROTEIN"/>
    <property type="match status" value="1"/>
</dbReference>
<dbReference type="Pfam" id="PF00067">
    <property type="entry name" value="p450"/>
    <property type="match status" value="1"/>
</dbReference>
<dbReference type="Gene3D" id="1.10.630.10">
    <property type="entry name" value="Cytochrome P450"/>
    <property type="match status" value="1"/>
</dbReference>
<dbReference type="InterPro" id="IPR036396">
    <property type="entry name" value="Cyt_P450_sf"/>
</dbReference>
<keyword evidence="2" id="KW-0479">Metal-binding</keyword>
<dbReference type="GO" id="GO:0005506">
    <property type="term" value="F:iron ion binding"/>
    <property type="evidence" value="ECO:0007669"/>
    <property type="project" value="InterPro"/>
</dbReference>
<dbReference type="AlphaFoldDB" id="A0A5J9SUR4"/>
<proteinExistence type="inferred from homology"/>
<reference evidence="5 6" key="1">
    <citation type="journal article" date="2019" name="Sci. Rep.">
        <title>A high-quality genome of Eragrostis curvula grass provides insights into Poaceae evolution and supports new strategies to enhance forage quality.</title>
        <authorList>
            <person name="Carballo J."/>
            <person name="Santos B.A.C.M."/>
            <person name="Zappacosta D."/>
            <person name="Garbus I."/>
            <person name="Selva J.P."/>
            <person name="Gallo C.A."/>
            <person name="Diaz A."/>
            <person name="Albertini E."/>
            <person name="Caccamo M."/>
            <person name="Echenique V."/>
        </authorList>
    </citation>
    <scope>NUCLEOTIDE SEQUENCE [LARGE SCALE GENOMIC DNA]</scope>
    <source>
        <strain evidence="6">cv. Victoria</strain>
        <tissue evidence="5">Leaf</tissue>
    </source>
</reference>
<dbReference type="Gramene" id="TVU02726">
    <property type="protein sequence ID" value="TVU02726"/>
    <property type="gene ID" value="EJB05_51758"/>
</dbReference>
<evidence type="ECO:0000313" key="6">
    <source>
        <dbReference type="Proteomes" id="UP000324897"/>
    </source>
</evidence>
<organism evidence="5 6">
    <name type="scientific">Eragrostis curvula</name>
    <name type="common">weeping love grass</name>
    <dbReference type="NCBI Taxonomy" id="38414"/>
    <lineage>
        <taxon>Eukaryota</taxon>
        <taxon>Viridiplantae</taxon>
        <taxon>Streptophyta</taxon>
        <taxon>Embryophyta</taxon>
        <taxon>Tracheophyta</taxon>
        <taxon>Spermatophyta</taxon>
        <taxon>Magnoliopsida</taxon>
        <taxon>Liliopsida</taxon>
        <taxon>Poales</taxon>
        <taxon>Poaceae</taxon>
        <taxon>PACMAD clade</taxon>
        <taxon>Chloridoideae</taxon>
        <taxon>Eragrostideae</taxon>
        <taxon>Eragrostidinae</taxon>
        <taxon>Eragrostis</taxon>
    </lineage>
</organism>
<evidence type="ECO:0000313" key="5">
    <source>
        <dbReference type="EMBL" id="TVU02726.1"/>
    </source>
</evidence>
<dbReference type="PANTHER" id="PTHR47955">
    <property type="entry name" value="CYTOCHROME P450 FAMILY 71 PROTEIN"/>
    <property type="match status" value="1"/>
</dbReference>
<protein>
    <recommendedName>
        <fullName evidence="7">Cytochrome P450</fullName>
    </recommendedName>
</protein>